<reference evidence="1 3" key="1">
    <citation type="journal article" date="2018" name="PLoS Genet.">
        <title>Population sequencing reveals clonal diversity and ancestral inbreeding in the grapevine cultivar Chardonnay.</title>
        <authorList>
            <person name="Roach M.J."/>
            <person name="Johnson D.L."/>
            <person name="Bohlmann J."/>
            <person name="van Vuuren H.J."/>
            <person name="Jones S.J."/>
            <person name="Pretorius I.S."/>
            <person name="Schmidt S.A."/>
            <person name="Borneman A.R."/>
        </authorList>
    </citation>
    <scope>NUCLEOTIDE SEQUENCE [LARGE SCALE GENOMIC DNA]</scope>
    <source>
        <strain evidence="3">cv. Chardonnay</strain>
        <strain evidence="1">I10V1</strain>
        <tissue evidence="1">Leaf</tissue>
    </source>
</reference>
<protein>
    <submittedName>
        <fullName evidence="1">Uncharacterized protein</fullName>
    </submittedName>
</protein>
<comment type="caution">
    <text evidence="1">The sequence shown here is derived from an EMBL/GenBank/DDBJ whole genome shotgun (WGS) entry which is preliminary data.</text>
</comment>
<dbReference type="PANTHER" id="PTHR48420:SF1">
    <property type="entry name" value="NON-HAEM DIOXYGENASE N-TERMINAL DOMAIN-CONTAINING PROTEIN"/>
    <property type="match status" value="1"/>
</dbReference>
<sequence length="207" mass="23210">MCYKKFNKKIADGVLVRKFSIYYPGCCFVHKVVFGEDEIAYQIGETAEILSRGYLCATPHCVRVLSDNPFVYPSKALAQPSGHKPSFQICIMMQNGGCALSYLDVASPIGDRKTRVELSKLLAPKGEEASGVERSTFALFMQPDWYVGFNMDEKLNFPEEVHIHQEVCILHPKVLIGVHYYSTHNAKTNSGICHLTITKLYQILALA</sequence>
<gene>
    <name evidence="2" type="ORF">CK203_013374</name>
    <name evidence="1" type="ORF">CK203_073704</name>
</gene>
<dbReference type="Proteomes" id="UP000288805">
    <property type="component" value="Unassembled WGS sequence"/>
</dbReference>
<organism evidence="1 3">
    <name type="scientific">Vitis vinifera</name>
    <name type="common">Grape</name>
    <dbReference type="NCBI Taxonomy" id="29760"/>
    <lineage>
        <taxon>Eukaryota</taxon>
        <taxon>Viridiplantae</taxon>
        <taxon>Streptophyta</taxon>
        <taxon>Embryophyta</taxon>
        <taxon>Tracheophyta</taxon>
        <taxon>Spermatophyta</taxon>
        <taxon>Magnoliopsida</taxon>
        <taxon>eudicotyledons</taxon>
        <taxon>Gunneridae</taxon>
        <taxon>Pentapetalae</taxon>
        <taxon>rosids</taxon>
        <taxon>Vitales</taxon>
        <taxon>Vitaceae</taxon>
        <taxon>Viteae</taxon>
        <taxon>Vitis</taxon>
    </lineage>
</organism>
<dbReference type="EMBL" id="QGNW01001279">
    <property type="protein sequence ID" value="RVW47531.1"/>
    <property type="molecule type" value="Genomic_DNA"/>
</dbReference>
<evidence type="ECO:0000313" key="3">
    <source>
        <dbReference type="Proteomes" id="UP000288805"/>
    </source>
</evidence>
<dbReference type="AlphaFoldDB" id="A0A438EIJ8"/>
<evidence type="ECO:0000313" key="2">
    <source>
        <dbReference type="EMBL" id="RVX10976.1"/>
    </source>
</evidence>
<dbReference type="InterPro" id="IPR027443">
    <property type="entry name" value="IPNS-like_sf"/>
</dbReference>
<proteinExistence type="predicted"/>
<dbReference type="Gene3D" id="2.60.120.330">
    <property type="entry name" value="B-lactam Antibiotic, Isopenicillin N Synthase, Chain"/>
    <property type="match status" value="1"/>
</dbReference>
<accession>A0A438EIJ8</accession>
<evidence type="ECO:0000313" key="1">
    <source>
        <dbReference type="EMBL" id="RVW47531.1"/>
    </source>
</evidence>
<dbReference type="EMBL" id="QGNW01000032">
    <property type="protein sequence ID" value="RVX10976.1"/>
    <property type="molecule type" value="Genomic_DNA"/>
</dbReference>
<name>A0A438EIJ8_VITVI</name>
<dbReference type="PANTHER" id="PTHR48420">
    <property type="entry name" value="NON-HAEM DIOXYGENASE N-TERMINAL DOMAIN-CONTAINING PROTEIN"/>
    <property type="match status" value="1"/>
</dbReference>